<proteinExistence type="inferred from homology"/>
<dbReference type="GO" id="GO:0005524">
    <property type="term" value="F:ATP binding"/>
    <property type="evidence" value="ECO:0007669"/>
    <property type="project" value="UniProtKB-KW"/>
</dbReference>
<accession>A0A923HNU8</accession>
<comment type="subcellular location">
    <subcellularLocation>
        <location evidence="5">Cytoplasm</location>
    </subcellularLocation>
</comment>
<dbReference type="Pfam" id="PF05189">
    <property type="entry name" value="RTC_insert"/>
    <property type="match status" value="1"/>
</dbReference>
<dbReference type="EC" id="6.5.1.4" evidence="5 6"/>
<feature type="binding site" evidence="5">
    <location>
        <position position="100"/>
    </location>
    <ligand>
        <name>ATP</name>
        <dbReference type="ChEBI" id="CHEBI:30616"/>
    </ligand>
</feature>
<dbReference type="AlphaFoldDB" id="A0A923HNU8"/>
<keyword evidence="3 5" id="KW-0547">Nucleotide-binding</keyword>
<dbReference type="EMBL" id="JACOFZ010000005">
    <property type="protein sequence ID" value="MBC3882477.1"/>
    <property type="molecule type" value="Genomic_DNA"/>
</dbReference>
<evidence type="ECO:0000259" key="8">
    <source>
        <dbReference type="Pfam" id="PF05189"/>
    </source>
</evidence>
<evidence type="ECO:0000313" key="10">
    <source>
        <dbReference type="Proteomes" id="UP000627446"/>
    </source>
</evidence>
<dbReference type="InterPro" id="IPR013791">
    <property type="entry name" value="RNA3'-term_phos_cycl_insert"/>
</dbReference>
<keyword evidence="10" id="KW-1185">Reference proteome</keyword>
<feature type="binding site" evidence="5">
    <location>
        <begin position="282"/>
        <end position="286"/>
    </location>
    <ligand>
        <name>ATP</name>
        <dbReference type="ChEBI" id="CHEBI:30616"/>
    </ligand>
</feature>
<keyword evidence="2 5" id="KW-0436">Ligase</keyword>
<dbReference type="GO" id="GO:0003963">
    <property type="term" value="F:RNA-3'-phosphate cyclase activity"/>
    <property type="evidence" value="ECO:0007669"/>
    <property type="project" value="UniProtKB-UniRule"/>
</dbReference>
<dbReference type="GO" id="GO:0005737">
    <property type="term" value="C:cytoplasm"/>
    <property type="evidence" value="ECO:0007669"/>
    <property type="project" value="UniProtKB-SubCell"/>
</dbReference>
<evidence type="ECO:0000256" key="4">
    <source>
        <dbReference type="ARBA" id="ARBA00024481"/>
    </source>
</evidence>
<dbReference type="InterPro" id="IPR023797">
    <property type="entry name" value="RNA3'_phos_cyclase_dom"/>
</dbReference>
<protein>
    <recommendedName>
        <fullName evidence="5 6">RNA 3'-terminal phosphate cyclase</fullName>
        <shortName evidence="5">RNA cyclase</shortName>
        <shortName evidence="5">RNA-3'-phosphate cyclase</shortName>
        <ecNumber evidence="5 6">6.5.1.4</ecNumber>
    </recommendedName>
</protein>
<evidence type="ECO:0000256" key="6">
    <source>
        <dbReference type="NCBIfam" id="TIGR03399"/>
    </source>
</evidence>
<feature type="active site" description="Tele-AMP-histidine intermediate" evidence="5">
    <location>
        <position position="306"/>
    </location>
</feature>
<dbReference type="PIRSF" id="PIRSF005378">
    <property type="entry name" value="RNA3'_term_phos_cycl_euk"/>
    <property type="match status" value="1"/>
</dbReference>
<dbReference type="GO" id="GO:0006396">
    <property type="term" value="P:RNA processing"/>
    <property type="evidence" value="ECO:0007669"/>
    <property type="project" value="UniProtKB-UniRule"/>
</dbReference>
<dbReference type="InterPro" id="IPR036553">
    <property type="entry name" value="RPTC_insert"/>
</dbReference>
<dbReference type="InterPro" id="IPR017770">
    <property type="entry name" value="RNA3'_term_phos_cyc_type_1"/>
</dbReference>
<dbReference type="PANTHER" id="PTHR11096">
    <property type="entry name" value="RNA 3' TERMINAL PHOSPHATE CYCLASE"/>
    <property type="match status" value="1"/>
</dbReference>
<dbReference type="NCBIfam" id="TIGR03399">
    <property type="entry name" value="RNA_3prim_cycl"/>
    <property type="match status" value="1"/>
</dbReference>
<dbReference type="InterPro" id="IPR013792">
    <property type="entry name" value="RNA3'P_cycl/enolpyr_Trfase_a/b"/>
</dbReference>
<dbReference type="PROSITE" id="PS01287">
    <property type="entry name" value="RTC"/>
    <property type="match status" value="1"/>
</dbReference>
<dbReference type="RefSeq" id="WP_186917087.1">
    <property type="nucleotide sequence ID" value="NZ_JACOFZ010000005.1"/>
</dbReference>
<comment type="similarity">
    <text evidence="1 5">Belongs to the RNA 3'-terminal cyclase family. Type 1 subfamily.</text>
</comment>
<dbReference type="HAMAP" id="MF_00200">
    <property type="entry name" value="RTC"/>
    <property type="match status" value="1"/>
</dbReference>
<dbReference type="Pfam" id="PF01137">
    <property type="entry name" value="RTC"/>
    <property type="match status" value="1"/>
</dbReference>
<dbReference type="PANTHER" id="PTHR11096:SF0">
    <property type="entry name" value="RNA 3'-TERMINAL PHOSPHATE CYCLASE"/>
    <property type="match status" value="1"/>
</dbReference>
<comment type="caution">
    <text evidence="9">The sequence shown here is derived from an EMBL/GenBank/DDBJ whole genome shotgun (WGS) entry which is preliminary data.</text>
</comment>
<dbReference type="Gene3D" id="3.65.10.20">
    <property type="entry name" value="RNA 3'-terminal phosphate cyclase domain"/>
    <property type="match status" value="1"/>
</dbReference>
<comment type="catalytic activity">
    <reaction evidence="4 5">
        <text>a 3'-end 3'-phospho-ribonucleotide-RNA + ATP = a 3'-end 2',3'-cyclophospho-ribonucleotide-RNA + AMP + diphosphate</text>
        <dbReference type="Rhea" id="RHEA:23976"/>
        <dbReference type="Rhea" id="RHEA-COMP:10463"/>
        <dbReference type="Rhea" id="RHEA-COMP:10464"/>
        <dbReference type="ChEBI" id="CHEBI:30616"/>
        <dbReference type="ChEBI" id="CHEBI:33019"/>
        <dbReference type="ChEBI" id="CHEBI:83062"/>
        <dbReference type="ChEBI" id="CHEBI:83064"/>
        <dbReference type="ChEBI" id="CHEBI:456215"/>
        <dbReference type="EC" id="6.5.1.4"/>
    </reaction>
</comment>
<evidence type="ECO:0000313" key="9">
    <source>
        <dbReference type="EMBL" id="MBC3882477.1"/>
    </source>
</evidence>
<dbReference type="SUPFAM" id="SSF52913">
    <property type="entry name" value="RNA 3'-terminal phosphate cyclase, RPTC, insert domain"/>
    <property type="match status" value="1"/>
</dbReference>
<keyword evidence="5" id="KW-0963">Cytoplasm</keyword>
<feature type="domain" description="RNA 3'-terminal phosphate cyclase" evidence="7">
    <location>
        <begin position="9"/>
        <end position="324"/>
    </location>
</feature>
<dbReference type="Gene3D" id="3.30.360.20">
    <property type="entry name" value="RNA 3'-terminal phosphate cyclase, insert domain"/>
    <property type="match status" value="1"/>
</dbReference>
<dbReference type="InterPro" id="IPR020719">
    <property type="entry name" value="RNA3'_term_phos_cycl-like_CS"/>
</dbReference>
<dbReference type="SUPFAM" id="SSF55205">
    <property type="entry name" value="EPT/RTPC-like"/>
    <property type="match status" value="1"/>
</dbReference>
<feature type="domain" description="RNA 3'-terminal phosphate cyclase insert" evidence="8">
    <location>
        <begin position="181"/>
        <end position="273"/>
    </location>
</feature>
<sequence>MIQIDASQGEGGGQILRTALALSIITQQAVRLKNIRAKRSKPGLMRQHLTCVKAAQAISNAQVSGDSLGSTELSFTPNAVQAGEYAFAIGTAGSCALVLQTILWPLLFAEGASTVSIEGGTHVPMSPSFEFLEYSFLPAIQKMQVDAEFELLKHGFYPGGGGKLRASIKPWREKSALDLQERGERISQHGLCLIANLDHSVAATQLKEVQRYLNWNEEDLIHQGLRNSHGVGNALLLNVQSSQHTEIVTGYGVKSRSSGLVAQQACDEMKHYLASQAAVGEHMADQLLIPLALAGGVFTTNVISEHFKTNCNIIQAFLNVNFGIEKIDAHCFKVQTKGCII</sequence>
<keyword evidence="5" id="KW-0067">ATP-binding</keyword>
<evidence type="ECO:0000256" key="3">
    <source>
        <dbReference type="ARBA" id="ARBA00022741"/>
    </source>
</evidence>
<organism evidence="9 10">
    <name type="scientific">Undibacterium nitidum</name>
    <dbReference type="NCBI Taxonomy" id="2762298"/>
    <lineage>
        <taxon>Bacteria</taxon>
        <taxon>Pseudomonadati</taxon>
        <taxon>Pseudomonadota</taxon>
        <taxon>Betaproteobacteria</taxon>
        <taxon>Burkholderiales</taxon>
        <taxon>Oxalobacteraceae</taxon>
        <taxon>Undibacterium</taxon>
    </lineage>
</organism>
<evidence type="ECO:0000256" key="1">
    <source>
        <dbReference type="ARBA" id="ARBA00009206"/>
    </source>
</evidence>
<evidence type="ECO:0000256" key="5">
    <source>
        <dbReference type="HAMAP-Rule" id="MF_00200"/>
    </source>
</evidence>
<dbReference type="InterPro" id="IPR000228">
    <property type="entry name" value="RNA3'_term_phos_cyc"/>
</dbReference>
<comment type="function">
    <text evidence="5">Catalyzes the conversion of 3'-phosphate to a 2',3'-cyclic phosphodiester at the end of RNA. The mechanism of action of the enzyme occurs in 3 steps: (A) adenylation of the enzyme by ATP; (B) transfer of adenylate to an RNA-N3'P to produce RNA-N3'PP5'A; (C) and attack of the adjacent 2'-hydroxyl on the 3'-phosphorus in the diester linkage to produce the cyclic end product. The biological role of this enzyme is unknown but it is likely to function in some aspects of cellular RNA processing.</text>
</comment>
<dbReference type="Proteomes" id="UP000627446">
    <property type="component" value="Unassembled WGS sequence"/>
</dbReference>
<reference evidence="9" key="1">
    <citation type="submission" date="2020-08" db="EMBL/GenBank/DDBJ databases">
        <title>Novel species isolated from subtropical streams in China.</title>
        <authorList>
            <person name="Lu H."/>
        </authorList>
    </citation>
    <scope>NUCLEOTIDE SEQUENCE</scope>
    <source>
        <strain evidence="9">LX22W</strain>
    </source>
</reference>
<evidence type="ECO:0000259" key="7">
    <source>
        <dbReference type="Pfam" id="PF01137"/>
    </source>
</evidence>
<dbReference type="InterPro" id="IPR037136">
    <property type="entry name" value="RNA3'_phos_cyclase_dom_sf"/>
</dbReference>
<evidence type="ECO:0000256" key="2">
    <source>
        <dbReference type="ARBA" id="ARBA00022598"/>
    </source>
</evidence>
<dbReference type="NCBIfam" id="NF003246">
    <property type="entry name" value="PRK04204.1-2"/>
    <property type="match status" value="1"/>
</dbReference>
<gene>
    <name evidence="5" type="primary">rtcA</name>
    <name evidence="9" type="ORF">H8K36_13880</name>
</gene>
<name>A0A923HNU8_9BURK</name>